<organism evidence="1 2">
    <name type="scientific">Comamonas flocculans</name>
    <dbReference type="NCBI Taxonomy" id="2597701"/>
    <lineage>
        <taxon>Bacteria</taxon>
        <taxon>Pseudomonadati</taxon>
        <taxon>Pseudomonadota</taxon>
        <taxon>Betaproteobacteria</taxon>
        <taxon>Burkholderiales</taxon>
        <taxon>Comamonadaceae</taxon>
        <taxon>Comamonas</taxon>
    </lineage>
</organism>
<dbReference type="AlphaFoldDB" id="A0A5B8RRG8"/>
<gene>
    <name evidence="1" type="ORF">FOZ74_03305</name>
</gene>
<evidence type="ECO:0000313" key="1">
    <source>
        <dbReference type="EMBL" id="QEA12141.1"/>
    </source>
</evidence>
<accession>A0A5B8RRG8</accession>
<protein>
    <submittedName>
        <fullName evidence="1">Isocitrate lyase/phosphoenolpyruvate mutase family protein</fullName>
    </submittedName>
</protein>
<dbReference type="Proteomes" id="UP000321199">
    <property type="component" value="Chromosome"/>
</dbReference>
<keyword evidence="1" id="KW-0456">Lyase</keyword>
<dbReference type="Pfam" id="PF13714">
    <property type="entry name" value="PEP_mutase"/>
    <property type="match status" value="1"/>
</dbReference>
<dbReference type="InterPro" id="IPR039556">
    <property type="entry name" value="ICL/PEPM"/>
</dbReference>
<dbReference type="OrthoDB" id="9785398at2"/>
<dbReference type="InterPro" id="IPR040442">
    <property type="entry name" value="Pyrv_kinase-like_dom_sf"/>
</dbReference>
<dbReference type="InterPro" id="IPR015813">
    <property type="entry name" value="Pyrv/PenolPyrv_kinase-like_dom"/>
</dbReference>
<name>A0A5B8RRG8_9BURK</name>
<keyword evidence="2" id="KW-1185">Reference proteome</keyword>
<dbReference type="EMBL" id="CP042344">
    <property type="protein sequence ID" value="QEA12141.1"/>
    <property type="molecule type" value="Genomic_DNA"/>
</dbReference>
<dbReference type="SUPFAM" id="SSF51621">
    <property type="entry name" value="Phosphoenolpyruvate/pyruvate domain"/>
    <property type="match status" value="1"/>
</dbReference>
<dbReference type="PANTHER" id="PTHR42905:SF16">
    <property type="entry name" value="CARBOXYPHOSPHONOENOLPYRUVATE PHOSPHONOMUTASE-LIKE PROTEIN (AFU_ORTHOLOGUE AFUA_5G07230)"/>
    <property type="match status" value="1"/>
</dbReference>
<dbReference type="CDD" id="cd00377">
    <property type="entry name" value="ICL_PEPM"/>
    <property type="match status" value="1"/>
</dbReference>
<sequence length="277" mass="29326">MTTPTAEQIRHRRSAFRQLHASGCFVLPNPWDPGSARYLAHLGFKALATTSSGWAWSRGSFDGGMPLDAVLDHLRDMVAATALPVNADFEKGFADTPEEVARHVRLAIDTGVAGISIEDSSGDPDAPLFDIALGAERIRAAREAMDASGQDVMLIGRAENFFAGRPDIDDAIARLRAYSEAGADCLYAPALHTREQIAAVVAACAPKPVNVLIGGTSDFTMADMAELGVRRVSVGGGLARAAWGGFMRAAQELAGHGRFDGFAGAASGRELNQLFRS</sequence>
<evidence type="ECO:0000313" key="2">
    <source>
        <dbReference type="Proteomes" id="UP000321199"/>
    </source>
</evidence>
<proteinExistence type="predicted"/>
<dbReference type="KEGG" id="cof:FOZ74_03305"/>
<reference evidence="1 2" key="1">
    <citation type="submission" date="2019-07" db="EMBL/GenBank/DDBJ databases">
        <title>Complete genome sequence of Comamonas sp. NLF 7-7 isolated from livestock.</title>
        <authorList>
            <person name="Kim D.H."/>
            <person name="Kim J.G."/>
        </authorList>
    </citation>
    <scope>NUCLEOTIDE SEQUENCE [LARGE SCALE GENOMIC DNA]</scope>
    <source>
        <strain evidence="1 2">NLF 7-7</strain>
    </source>
</reference>
<dbReference type="RefSeq" id="WP_146911735.1">
    <property type="nucleotide sequence ID" value="NZ_CP042344.1"/>
</dbReference>
<dbReference type="GO" id="GO:0016829">
    <property type="term" value="F:lyase activity"/>
    <property type="evidence" value="ECO:0007669"/>
    <property type="project" value="UniProtKB-KW"/>
</dbReference>
<dbReference type="Gene3D" id="3.20.20.60">
    <property type="entry name" value="Phosphoenolpyruvate-binding domains"/>
    <property type="match status" value="1"/>
</dbReference>
<dbReference type="Gene3D" id="6.10.250.2750">
    <property type="match status" value="1"/>
</dbReference>
<keyword evidence="1" id="KW-0670">Pyruvate</keyword>
<dbReference type="PANTHER" id="PTHR42905">
    <property type="entry name" value="PHOSPHOENOLPYRUVATE CARBOXYLASE"/>
    <property type="match status" value="1"/>
</dbReference>